<sequence length="46" mass="5212">MDSVFLPQGVMGSQCVAAAQKFRLIRPDRLSDPRVSLQWPRQTDPL</sequence>
<gene>
    <name evidence="1" type="ORF">THTE_0717</name>
</gene>
<dbReference type="EMBL" id="CP018477">
    <property type="protein sequence ID" value="ASV73319.1"/>
    <property type="molecule type" value="Genomic_DNA"/>
</dbReference>
<dbReference type="AlphaFoldDB" id="A0A286RBK0"/>
<organism evidence="1 2">
    <name type="scientific">Thermogutta terrifontis</name>
    <dbReference type="NCBI Taxonomy" id="1331910"/>
    <lineage>
        <taxon>Bacteria</taxon>
        <taxon>Pseudomonadati</taxon>
        <taxon>Planctomycetota</taxon>
        <taxon>Planctomycetia</taxon>
        <taxon>Pirellulales</taxon>
        <taxon>Thermoguttaceae</taxon>
        <taxon>Thermogutta</taxon>
    </lineage>
</organism>
<evidence type="ECO:0000313" key="1">
    <source>
        <dbReference type="EMBL" id="ASV73319.1"/>
    </source>
</evidence>
<dbReference type="Proteomes" id="UP000215086">
    <property type="component" value="Chromosome"/>
</dbReference>
<accession>A0A286RBK0</accession>
<dbReference type="KEGG" id="ttf:THTE_0717"/>
<reference evidence="1 2" key="1">
    <citation type="journal article" name="Front. Microbiol.">
        <title>Sugar Metabolism of the First Thermophilic Planctomycete Thermogutta terrifontis: Comparative Genomic and Transcriptomic Approaches.</title>
        <authorList>
            <person name="Elcheninov A.G."/>
            <person name="Menzel P."/>
            <person name="Gudbergsdottir S.R."/>
            <person name="Slesarev A.I."/>
            <person name="Kadnikov V.V."/>
            <person name="Krogh A."/>
            <person name="Bonch-Osmolovskaya E.A."/>
            <person name="Peng X."/>
            <person name="Kublanov I.V."/>
        </authorList>
    </citation>
    <scope>NUCLEOTIDE SEQUENCE [LARGE SCALE GENOMIC DNA]</scope>
    <source>
        <strain evidence="1 2">R1</strain>
    </source>
</reference>
<evidence type="ECO:0000313" key="2">
    <source>
        <dbReference type="Proteomes" id="UP000215086"/>
    </source>
</evidence>
<protein>
    <submittedName>
        <fullName evidence="1">Uncharacterized protein</fullName>
    </submittedName>
</protein>
<keyword evidence="2" id="KW-1185">Reference proteome</keyword>
<proteinExistence type="predicted"/>
<name>A0A286RBK0_9BACT</name>